<dbReference type="InterPro" id="IPR034660">
    <property type="entry name" value="DinB/YfiT-like"/>
</dbReference>
<sequence>MNSADMLTDAFERIREVVHEAVAGLDDKALNYRPDPGANSISWLIWHLTRVQDEHLAELTGGESLWTGHGWFERFGLPIDRAATGYGDTPADAAEIQAPAELLTGYYDAVHAHTLRFVGSLTGSDLDRVVDEAWNPPVTMGVRLISVISDDLQHAGQAAYLRGVHARTTDSAAAGH</sequence>
<evidence type="ECO:0000313" key="2">
    <source>
        <dbReference type="Proteomes" id="UP000565715"/>
    </source>
</evidence>
<accession>A0A846XED4</accession>
<name>A0A846XED4_9NOCA</name>
<keyword evidence="2" id="KW-1185">Reference proteome</keyword>
<dbReference type="RefSeq" id="WP_068047153.1">
    <property type="nucleotide sequence ID" value="NZ_JAAXOO010000002.1"/>
</dbReference>
<reference evidence="1 2" key="1">
    <citation type="submission" date="2020-04" db="EMBL/GenBank/DDBJ databases">
        <title>MicrobeNet Type strains.</title>
        <authorList>
            <person name="Nicholson A.C."/>
        </authorList>
    </citation>
    <scope>NUCLEOTIDE SEQUENCE [LARGE SCALE GENOMIC DNA]</scope>
    <source>
        <strain evidence="1 2">DSM 45078</strain>
    </source>
</reference>
<gene>
    <name evidence="1" type="ORF">HGA13_11750</name>
</gene>
<dbReference type="Pfam" id="PF04978">
    <property type="entry name" value="MST"/>
    <property type="match status" value="1"/>
</dbReference>
<dbReference type="AlphaFoldDB" id="A0A846XED4"/>
<proteinExistence type="predicted"/>
<dbReference type="NCBIfam" id="NF047843">
    <property type="entry name" value="MST_Rv0443"/>
    <property type="match status" value="1"/>
</dbReference>
<comment type="caution">
    <text evidence="1">The sequence shown here is derived from an EMBL/GenBank/DDBJ whole genome shotgun (WGS) entry which is preliminary data.</text>
</comment>
<dbReference type="Proteomes" id="UP000565715">
    <property type="component" value="Unassembled WGS sequence"/>
</dbReference>
<dbReference type="InterPro" id="IPR007061">
    <property type="entry name" value="MST-like"/>
</dbReference>
<protein>
    <submittedName>
        <fullName evidence="1">DUF664 domain-containing protein</fullName>
    </submittedName>
</protein>
<dbReference type="SUPFAM" id="SSF109854">
    <property type="entry name" value="DinB/YfiT-like putative metalloenzymes"/>
    <property type="match status" value="1"/>
</dbReference>
<dbReference type="Gene3D" id="1.20.120.450">
    <property type="entry name" value="dinb family like domain"/>
    <property type="match status" value="1"/>
</dbReference>
<dbReference type="EMBL" id="JAAXOO010000002">
    <property type="protein sequence ID" value="NKY33747.1"/>
    <property type="molecule type" value="Genomic_DNA"/>
</dbReference>
<organism evidence="1 2">
    <name type="scientific">Nocardia speluncae</name>
    <dbReference type="NCBI Taxonomy" id="419477"/>
    <lineage>
        <taxon>Bacteria</taxon>
        <taxon>Bacillati</taxon>
        <taxon>Actinomycetota</taxon>
        <taxon>Actinomycetes</taxon>
        <taxon>Mycobacteriales</taxon>
        <taxon>Nocardiaceae</taxon>
        <taxon>Nocardia</taxon>
    </lineage>
</organism>
<evidence type="ECO:0000313" key="1">
    <source>
        <dbReference type="EMBL" id="NKY33747.1"/>
    </source>
</evidence>